<evidence type="ECO:0000256" key="2">
    <source>
        <dbReference type="SAM" id="Phobius"/>
    </source>
</evidence>
<proteinExistence type="predicted"/>
<dbReference type="PANTHER" id="PTHR31471:SF3">
    <property type="entry name" value="OS11G0616300 PROTEIN"/>
    <property type="match status" value="1"/>
</dbReference>
<feature type="region of interest" description="Disordered" evidence="1">
    <location>
        <begin position="14"/>
        <end position="57"/>
    </location>
</feature>
<name>M1AIQ0_SOLTU</name>
<organism evidence="3 4">
    <name type="scientific">Solanum tuberosum</name>
    <name type="common">Potato</name>
    <dbReference type="NCBI Taxonomy" id="4113"/>
    <lineage>
        <taxon>Eukaryota</taxon>
        <taxon>Viridiplantae</taxon>
        <taxon>Streptophyta</taxon>
        <taxon>Embryophyta</taxon>
        <taxon>Tracheophyta</taxon>
        <taxon>Spermatophyta</taxon>
        <taxon>Magnoliopsida</taxon>
        <taxon>eudicotyledons</taxon>
        <taxon>Gunneridae</taxon>
        <taxon>Pentapetalae</taxon>
        <taxon>asterids</taxon>
        <taxon>lamiids</taxon>
        <taxon>Solanales</taxon>
        <taxon>Solanaceae</taxon>
        <taxon>Solanoideae</taxon>
        <taxon>Solaneae</taxon>
        <taxon>Solanum</taxon>
    </lineage>
</organism>
<evidence type="ECO:0000256" key="1">
    <source>
        <dbReference type="SAM" id="MobiDB-lite"/>
    </source>
</evidence>
<dbReference type="PANTHER" id="PTHR31471">
    <property type="entry name" value="OS02G0116800 PROTEIN"/>
    <property type="match status" value="1"/>
</dbReference>
<evidence type="ECO:0000313" key="4">
    <source>
        <dbReference type="Proteomes" id="UP000011115"/>
    </source>
</evidence>
<protein>
    <submittedName>
        <fullName evidence="3">DNA binding protein</fullName>
    </submittedName>
</protein>
<keyword evidence="2" id="KW-0812">Transmembrane</keyword>
<accession>M1AIQ0</accession>
<dbReference type="HOGENOM" id="CLU_1350950_0_0_1"/>
<feature type="transmembrane region" description="Helical" evidence="2">
    <location>
        <begin position="134"/>
        <end position="156"/>
    </location>
</feature>
<keyword evidence="2" id="KW-1133">Transmembrane helix</keyword>
<dbReference type="EnsemblPlants" id="PGSC0003DMT400023635">
    <property type="protein sequence ID" value="PGSC0003DMT400023635"/>
    <property type="gene ID" value="PGSC0003DMG400009148"/>
</dbReference>
<dbReference type="AlphaFoldDB" id="M1AIQ0"/>
<dbReference type="ExpressionAtlas" id="M1AIQ0">
    <property type="expression patterns" value="baseline"/>
</dbReference>
<sequence length="203" mass="23253">MEAIHEIKHRDIGTEMTPIGSSTTSRCHTPFKSPSPARHNTPADRSGPLALPSSGSDSTVDIMQLQECHLAKLQFGTQFDSVTTNWSSREEEEEDVSKSLRHFEINNECRKSVSESKTRSWEEEEKNKCCLRSVAFALFINIFMCTWSLLVLTFILSCRYQREEAKIQAWINLQNAKAEAQSKKLEVFYFIPSFNFWAVGFQC</sequence>
<reference evidence="3" key="2">
    <citation type="submission" date="2015-06" db="UniProtKB">
        <authorList>
            <consortium name="EnsemblPlants"/>
        </authorList>
    </citation>
    <scope>IDENTIFICATION</scope>
    <source>
        <strain evidence="3">DM1-3 516 R44</strain>
    </source>
</reference>
<reference evidence="4" key="1">
    <citation type="journal article" date="2011" name="Nature">
        <title>Genome sequence and analysis of the tuber crop potato.</title>
        <authorList>
            <consortium name="The Potato Genome Sequencing Consortium"/>
        </authorList>
    </citation>
    <scope>NUCLEOTIDE SEQUENCE [LARGE SCALE GENOMIC DNA]</scope>
    <source>
        <strain evidence="4">cv. DM1-3 516 R44</strain>
    </source>
</reference>
<evidence type="ECO:0000313" key="3">
    <source>
        <dbReference type="EnsemblPlants" id="PGSC0003DMT400023635"/>
    </source>
</evidence>
<keyword evidence="4" id="KW-1185">Reference proteome</keyword>
<dbReference type="Proteomes" id="UP000011115">
    <property type="component" value="Unassembled WGS sequence"/>
</dbReference>
<keyword evidence="2" id="KW-0472">Membrane</keyword>
<dbReference type="Gramene" id="PGSC0003DMT400023635">
    <property type="protein sequence ID" value="PGSC0003DMT400023635"/>
    <property type="gene ID" value="PGSC0003DMG400009148"/>
</dbReference>